<keyword evidence="7" id="KW-0732">Signal</keyword>
<evidence type="ECO:0000256" key="5">
    <source>
        <dbReference type="ARBA" id="ARBA00022837"/>
    </source>
</evidence>
<feature type="signal peptide" evidence="7">
    <location>
        <begin position="1"/>
        <end position="26"/>
    </location>
</feature>
<evidence type="ECO:0000313" key="10">
    <source>
        <dbReference type="Proteomes" id="UP000294737"/>
    </source>
</evidence>
<comment type="similarity">
    <text evidence="2">Belongs to the PilY1 family.</text>
</comment>
<evidence type="ECO:0000256" key="1">
    <source>
        <dbReference type="ARBA" id="ARBA00004561"/>
    </source>
</evidence>
<accession>A0A4R6GGC3</accession>
<dbReference type="Pfam" id="PF05567">
    <property type="entry name" value="T4P_PilY1"/>
    <property type="match status" value="1"/>
</dbReference>
<comment type="caution">
    <text evidence="9">The sequence shown here is derived from an EMBL/GenBank/DDBJ whole genome shotgun (WGS) entry which is preliminary data.</text>
</comment>
<keyword evidence="4" id="KW-0479">Metal-binding</keyword>
<dbReference type="Gene3D" id="3.40.50.410">
    <property type="entry name" value="von Willebrand factor, type A domain"/>
    <property type="match status" value="1"/>
</dbReference>
<dbReference type="GO" id="GO:0046872">
    <property type="term" value="F:metal ion binding"/>
    <property type="evidence" value="ECO:0007669"/>
    <property type="project" value="UniProtKB-KW"/>
</dbReference>
<dbReference type="InterPro" id="IPR008707">
    <property type="entry name" value="B-propeller_PilY1"/>
</dbReference>
<proteinExistence type="inferred from homology"/>
<dbReference type="AlphaFoldDB" id="A0A4R6GGC3"/>
<keyword evidence="10" id="KW-1185">Reference proteome</keyword>
<gene>
    <name evidence="9" type="ORF">EV677_0511</name>
</gene>
<protein>
    <submittedName>
        <fullName evidence="9">Type IV pilus assembly protein PilY1</fullName>
    </submittedName>
</protein>
<evidence type="ECO:0000256" key="7">
    <source>
        <dbReference type="SAM" id="SignalP"/>
    </source>
</evidence>
<comment type="subcellular location">
    <subcellularLocation>
        <location evidence="1">Fimbrium</location>
    </subcellularLocation>
</comment>
<keyword evidence="3" id="KW-1029">Fimbrium biogenesis</keyword>
<keyword evidence="6" id="KW-0281">Fimbrium</keyword>
<reference evidence="9 10" key="1">
    <citation type="submission" date="2019-03" db="EMBL/GenBank/DDBJ databases">
        <title>Genomic Encyclopedia of Type Strains, Phase IV (KMG-IV): sequencing the most valuable type-strain genomes for metagenomic binning, comparative biology and taxonomic classification.</title>
        <authorList>
            <person name="Goeker M."/>
        </authorList>
    </citation>
    <scope>NUCLEOTIDE SEQUENCE [LARGE SCALE GENOMIC DNA]</scope>
    <source>
        <strain evidence="9 10">DSM 18555</strain>
    </source>
</reference>
<dbReference type="InterPro" id="IPR011047">
    <property type="entry name" value="Quinoprotein_ADH-like_sf"/>
</dbReference>
<dbReference type="EMBL" id="SNWF01000004">
    <property type="protein sequence ID" value="TDN93971.1"/>
    <property type="molecule type" value="Genomic_DNA"/>
</dbReference>
<dbReference type="InterPro" id="IPR036465">
    <property type="entry name" value="vWFA_dom_sf"/>
</dbReference>
<evidence type="ECO:0000259" key="8">
    <source>
        <dbReference type="Pfam" id="PF05567"/>
    </source>
</evidence>
<organism evidence="9 10">
    <name type="scientific">Herminiimonas fonticola</name>
    <dbReference type="NCBI Taxonomy" id="303380"/>
    <lineage>
        <taxon>Bacteria</taxon>
        <taxon>Pseudomonadati</taxon>
        <taxon>Pseudomonadota</taxon>
        <taxon>Betaproteobacteria</taxon>
        <taxon>Burkholderiales</taxon>
        <taxon>Oxalobacteraceae</taxon>
        <taxon>Herminiimonas</taxon>
    </lineage>
</organism>
<dbReference type="Proteomes" id="UP000294737">
    <property type="component" value="Unassembled WGS sequence"/>
</dbReference>
<evidence type="ECO:0000256" key="6">
    <source>
        <dbReference type="ARBA" id="ARBA00023263"/>
    </source>
</evidence>
<evidence type="ECO:0000313" key="9">
    <source>
        <dbReference type="EMBL" id="TDN93971.1"/>
    </source>
</evidence>
<sequence length="1250" mass="132293">MKYLSYSARFPMILFALMLVGYGAHAAETDIANAPLASSSVDVVKPNVMFILDDSGSMAWDYSPDAAGNFDDDEYGSRSNHCNGMYYNPAVTYTPPVNADGTSFADASFTAALPNGLNAATSGSGGANNPVNLNNSYYFTYSGATKALGFTYNSSENVDTSTTFYKECDSDVGSNPGNGKFTKVTITTASAAALKTNFANWYSYYRTRILAMKTAAGRAFKAVGSSYRVGYSTISYTGTDSGNAEFLKIADFDVTQKASFYTKLYNAVPSGGTPLRAALSKAGRIYAGKLLTGTDDPVQYSCQQNFTILSTDGYWNGDAGYQLDGTTDVGNQDATELRPMYDGTVVTNVSYTTATVTFSGSSNTLVSGIVVNGTQIMSGSINDSSNSNTVASRTAALISKNGYTATVSGNVVTIKAPTALGAITYTPVVTKTGGMTATATAFSTAPSVVTSGGVSNSLADVAAYYYNTDLRTTALGNCTGALGGSADVCENNVLGSGLDNKGSQHMTTFTLGLGLNGLLQYSEDYLGGGSADYEAIKNATKDWPVPEADKPTAVDDLWHAAVNGRGSYFSAQTPDTLIKGITKVLTSAKAREGSGVAAATSNLEPVAGDNFLFLAMYRTVFWDGDLEAKTIDPSTGAIADTASWSAQTKLDTRVTATADTRTIYTYSGLVADTNKLKPFTWARLTEDEQAYFNSMCAPTVRLSQCSDSIGGPNLTTIQRGLIPGENLLKFIRGQNAYEDQAGNANPIYRDREHVLGDMIGSQPVYVKAPPFVYVDANYDAYKTHQKDRLGMVYVAANDGMLHAFDATIGQADSGTEKWAYIPPMVLPNLYKLADKNYPANHQYYVDGAPTVGDICPNAGLITPTTCTKNEWKTILVGGLNAGGKGYYALDITDPGNPKALWNFTDANDVDLGYSYGNPVITKRLDGTWVVVFTSGYNNHTGSGDGEGHLYVLNADTGVLLSKLDTNVGDTTTPSGLAKINAWIDSLSDNTAKRFYGGDLLGNVWRFDPDDRIAPTGNKVTLLAELGNVSPIGTQSVTIKPELTEVASAGVSYPVVNVATGRYLGISDLTNTSIQSIYSLKDNLTETGLGKVRTAGVLVQQTLTTSADGSTRTTSSNAVDWASKSGWYMDLNPGNKSPGERVNVDMQQQLGLLTVAGNVPKNDACTPGGYAWIYSLDFKTGQFVEGATGNVAGRRQAGLVAGMKTLKLNTGKTVTLITDTGGTITVMDDPSSNPGSGNGARRVSWRELIAD</sequence>
<name>A0A4R6GGC3_9BURK</name>
<keyword evidence="5" id="KW-0106">Calcium</keyword>
<evidence type="ECO:0000256" key="2">
    <source>
        <dbReference type="ARBA" id="ARBA00008387"/>
    </source>
</evidence>
<evidence type="ECO:0000256" key="4">
    <source>
        <dbReference type="ARBA" id="ARBA00022723"/>
    </source>
</evidence>
<feature type="domain" description="PilY1 beta-propeller" evidence="8">
    <location>
        <begin position="755"/>
        <end position="1109"/>
    </location>
</feature>
<feature type="chain" id="PRO_5020764967" evidence="7">
    <location>
        <begin position="27"/>
        <end position="1250"/>
    </location>
</feature>
<dbReference type="GO" id="GO:0009289">
    <property type="term" value="C:pilus"/>
    <property type="evidence" value="ECO:0007669"/>
    <property type="project" value="UniProtKB-SubCell"/>
</dbReference>
<evidence type="ECO:0000256" key="3">
    <source>
        <dbReference type="ARBA" id="ARBA00022558"/>
    </source>
</evidence>
<dbReference type="SUPFAM" id="SSF50998">
    <property type="entry name" value="Quinoprotein alcohol dehydrogenase-like"/>
    <property type="match status" value="1"/>
</dbReference>